<gene>
    <name evidence="2" type="ORF">Aconfl_18110</name>
</gene>
<keyword evidence="1" id="KW-0472">Membrane</keyword>
<evidence type="ECO:0000313" key="2">
    <source>
        <dbReference type="EMBL" id="GMQ29168.1"/>
    </source>
</evidence>
<comment type="caution">
    <text evidence="2">The sequence shown here is derived from an EMBL/GenBank/DDBJ whole genome shotgun (WGS) entry which is preliminary data.</text>
</comment>
<name>A0ABQ6PPP9_9BACT</name>
<keyword evidence="3" id="KW-1185">Reference proteome</keyword>
<accession>A0ABQ6PPP9</accession>
<sequence length="80" mass="9638">MVYIFKKYEDILHQLSICFGITFYLSFILQPKFRVPKKREYSLTYGAIFILSSIQTFRSFVFIVIQKACYYDKPVYNRAK</sequence>
<reference evidence="2 3" key="1">
    <citation type="submission" date="2023-08" db="EMBL/GenBank/DDBJ databases">
        <title>Draft genome sequence of Algoriphagus confluentis.</title>
        <authorList>
            <person name="Takatani N."/>
            <person name="Hosokawa M."/>
            <person name="Sawabe T."/>
        </authorList>
    </citation>
    <scope>NUCLEOTIDE SEQUENCE [LARGE SCALE GENOMIC DNA]</scope>
    <source>
        <strain evidence="2 3">NBRC 111222</strain>
    </source>
</reference>
<dbReference type="EMBL" id="BTPD01000005">
    <property type="protein sequence ID" value="GMQ29168.1"/>
    <property type="molecule type" value="Genomic_DNA"/>
</dbReference>
<evidence type="ECO:0000313" key="3">
    <source>
        <dbReference type="Proteomes" id="UP001338309"/>
    </source>
</evidence>
<evidence type="ECO:0000256" key="1">
    <source>
        <dbReference type="SAM" id="Phobius"/>
    </source>
</evidence>
<feature type="transmembrane region" description="Helical" evidence="1">
    <location>
        <begin position="12"/>
        <end position="29"/>
    </location>
</feature>
<keyword evidence="1" id="KW-1133">Transmembrane helix</keyword>
<proteinExistence type="predicted"/>
<organism evidence="2 3">
    <name type="scientific">Algoriphagus confluentis</name>
    <dbReference type="NCBI Taxonomy" id="1697556"/>
    <lineage>
        <taxon>Bacteria</taxon>
        <taxon>Pseudomonadati</taxon>
        <taxon>Bacteroidota</taxon>
        <taxon>Cytophagia</taxon>
        <taxon>Cytophagales</taxon>
        <taxon>Cyclobacteriaceae</taxon>
        <taxon>Algoriphagus</taxon>
    </lineage>
</organism>
<keyword evidence="1" id="KW-0812">Transmembrane</keyword>
<dbReference type="Proteomes" id="UP001338309">
    <property type="component" value="Unassembled WGS sequence"/>
</dbReference>
<feature type="transmembrane region" description="Helical" evidence="1">
    <location>
        <begin position="41"/>
        <end position="65"/>
    </location>
</feature>
<protein>
    <submittedName>
        <fullName evidence="2">Uncharacterized protein</fullName>
    </submittedName>
</protein>